<reference evidence="1 2" key="1">
    <citation type="journal article" date="2015" name="Genome Biol. Evol.">
        <title>Comparative Genomics of a Bacterivorous Green Alga Reveals Evolutionary Causalities and Consequences of Phago-Mixotrophic Mode of Nutrition.</title>
        <authorList>
            <person name="Burns J.A."/>
            <person name="Paasch A."/>
            <person name="Narechania A."/>
            <person name="Kim E."/>
        </authorList>
    </citation>
    <scope>NUCLEOTIDE SEQUENCE [LARGE SCALE GENOMIC DNA]</scope>
    <source>
        <strain evidence="1 2">PLY_AMNH</strain>
    </source>
</reference>
<name>A0AAE0GLK8_9CHLO</name>
<gene>
    <name evidence="1" type="ORF">CYMTET_11892</name>
</gene>
<dbReference type="Proteomes" id="UP001190700">
    <property type="component" value="Unassembled WGS sequence"/>
</dbReference>
<organism evidence="1 2">
    <name type="scientific">Cymbomonas tetramitiformis</name>
    <dbReference type="NCBI Taxonomy" id="36881"/>
    <lineage>
        <taxon>Eukaryota</taxon>
        <taxon>Viridiplantae</taxon>
        <taxon>Chlorophyta</taxon>
        <taxon>Pyramimonadophyceae</taxon>
        <taxon>Pyramimonadales</taxon>
        <taxon>Pyramimonadaceae</taxon>
        <taxon>Cymbomonas</taxon>
    </lineage>
</organism>
<accession>A0AAE0GLK8</accession>
<protein>
    <submittedName>
        <fullName evidence="1">Uncharacterized protein</fullName>
    </submittedName>
</protein>
<comment type="caution">
    <text evidence="1">The sequence shown here is derived from an EMBL/GenBank/DDBJ whole genome shotgun (WGS) entry which is preliminary data.</text>
</comment>
<evidence type="ECO:0000313" key="2">
    <source>
        <dbReference type="Proteomes" id="UP001190700"/>
    </source>
</evidence>
<sequence length="120" mass="13373">MRAPPASERKYSHFKSKSMQHPNLSLKLKEDWLLALPRLQEHSQPRMPQSTRVERGCLCGWSMPEWRVHVGDVKGGKHDSAIPIGTTSVALPIPLRPACGAFRRAFDSSAETLQACARKG</sequence>
<proteinExistence type="predicted"/>
<evidence type="ECO:0000313" key="1">
    <source>
        <dbReference type="EMBL" id="KAK3280258.1"/>
    </source>
</evidence>
<dbReference type="AlphaFoldDB" id="A0AAE0GLK8"/>
<keyword evidence="2" id="KW-1185">Reference proteome</keyword>
<dbReference type="EMBL" id="LGRX02004467">
    <property type="protein sequence ID" value="KAK3280258.1"/>
    <property type="molecule type" value="Genomic_DNA"/>
</dbReference>